<reference evidence="3" key="1">
    <citation type="submission" date="2022-06" db="EMBL/GenBank/DDBJ databases">
        <authorList>
            <consortium name="SYNGENTA / RWTH Aachen University"/>
        </authorList>
    </citation>
    <scope>NUCLEOTIDE SEQUENCE</scope>
</reference>
<comment type="similarity">
    <text evidence="1">Belongs to the bacterial ribosomal protein bL21 family.</text>
</comment>
<evidence type="ECO:0000313" key="3">
    <source>
        <dbReference type="EMBL" id="CAH7678549.1"/>
    </source>
</evidence>
<dbReference type="EMBL" id="CALTRL010003210">
    <property type="protein sequence ID" value="CAH7678549.1"/>
    <property type="molecule type" value="Genomic_DNA"/>
</dbReference>
<dbReference type="AlphaFoldDB" id="A0AAV0B4A8"/>
<dbReference type="InterPro" id="IPR028909">
    <property type="entry name" value="bL21-like"/>
</dbReference>
<evidence type="ECO:0000313" key="4">
    <source>
        <dbReference type="Proteomes" id="UP001153365"/>
    </source>
</evidence>
<dbReference type="InterPro" id="IPR036164">
    <property type="entry name" value="bL21-like_sf"/>
</dbReference>
<evidence type="ECO:0000256" key="1">
    <source>
        <dbReference type="ARBA" id="ARBA00008563"/>
    </source>
</evidence>
<gene>
    <name evidence="3" type="ORF">PPACK8108_LOCUS13072</name>
</gene>
<dbReference type="Proteomes" id="UP001153365">
    <property type="component" value="Unassembled WGS sequence"/>
</dbReference>
<evidence type="ECO:0000256" key="2">
    <source>
        <dbReference type="ARBA" id="ARBA00044129"/>
    </source>
</evidence>
<dbReference type="PANTHER" id="PTHR21349">
    <property type="entry name" value="50S RIBOSOMAL PROTEIN L21"/>
    <property type="match status" value="1"/>
</dbReference>
<name>A0AAV0B4A8_PHAPC</name>
<accession>A0AAV0B4A8</accession>
<dbReference type="GO" id="GO:0003735">
    <property type="term" value="F:structural constituent of ribosome"/>
    <property type="evidence" value="ECO:0007669"/>
    <property type="project" value="TreeGrafter"/>
</dbReference>
<sequence length="256" mass="28528">MTLKTRLVSSLLSQLRISYKSVGSISNLSVKKPESSLKFRDFFSTKSIASATSSTSLPIRPTLKSSSGTFKESLLNDNLSSISTSMALTKLRSQPNHYVISFLVGKRYRLTTNDLVTVPHIKDLRVGDLIKLTRLTEVGSRNFTIRAIGNGTVGHAALETKPPPSNQKFTNTFKNSDDAEESPGLKRVICFKPEIPHYLDDGLVDATAIVVEHTRGKMSTVIKKKRRKGYRKTIKSKPYYTQIRLCEIKFPTTAET</sequence>
<protein>
    <recommendedName>
        <fullName evidence="2">Large ribosomal subunit protein bL21m</fullName>
    </recommendedName>
</protein>
<proteinExistence type="inferred from homology"/>
<dbReference type="PANTHER" id="PTHR21349:SF0">
    <property type="entry name" value="LARGE RIBOSOMAL SUBUNIT PROTEIN BL21M"/>
    <property type="match status" value="1"/>
</dbReference>
<dbReference type="GO" id="GO:0005762">
    <property type="term" value="C:mitochondrial large ribosomal subunit"/>
    <property type="evidence" value="ECO:0007669"/>
    <property type="project" value="TreeGrafter"/>
</dbReference>
<dbReference type="SUPFAM" id="SSF141091">
    <property type="entry name" value="L21p-like"/>
    <property type="match status" value="2"/>
</dbReference>
<comment type="caution">
    <text evidence="3">The sequence shown here is derived from an EMBL/GenBank/DDBJ whole genome shotgun (WGS) entry which is preliminary data.</text>
</comment>
<dbReference type="Pfam" id="PF00829">
    <property type="entry name" value="Ribosomal_L21p"/>
    <property type="match status" value="1"/>
</dbReference>
<keyword evidence="4" id="KW-1185">Reference proteome</keyword>
<organism evidence="3 4">
    <name type="scientific">Phakopsora pachyrhizi</name>
    <name type="common">Asian soybean rust disease fungus</name>
    <dbReference type="NCBI Taxonomy" id="170000"/>
    <lineage>
        <taxon>Eukaryota</taxon>
        <taxon>Fungi</taxon>
        <taxon>Dikarya</taxon>
        <taxon>Basidiomycota</taxon>
        <taxon>Pucciniomycotina</taxon>
        <taxon>Pucciniomycetes</taxon>
        <taxon>Pucciniales</taxon>
        <taxon>Phakopsoraceae</taxon>
        <taxon>Phakopsora</taxon>
    </lineage>
</organism>